<evidence type="ECO:0000256" key="5">
    <source>
        <dbReference type="ARBA" id="ARBA00022741"/>
    </source>
</evidence>
<evidence type="ECO:0000256" key="7">
    <source>
        <dbReference type="ARBA" id="ARBA00022967"/>
    </source>
</evidence>
<dbReference type="RefSeq" id="WP_252915685.1">
    <property type="nucleotide sequence ID" value="NZ_JAAAML010000002.1"/>
</dbReference>
<dbReference type="PANTHER" id="PTHR42781:SF1">
    <property type="entry name" value="THIAMINE IMPORT ATP-BINDING PROTEIN THIQ"/>
    <property type="match status" value="1"/>
</dbReference>
<reference evidence="10 11" key="1">
    <citation type="submission" date="2020-01" db="EMBL/GenBank/DDBJ databases">
        <title>Genomes of bacteria type strains.</title>
        <authorList>
            <person name="Chen J."/>
            <person name="Zhu S."/>
            <person name="Yang J."/>
        </authorList>
    </citation>
    <scope>NUCLEOTIDE SEQUENCE [LARGE SCALE GENOMIC DNA]</scope>
    <source>
        <strain evidence="10 11">DSM 16655</strain>
    </source>
</reference>
<dbReference type="SUPFAM" id="SSF52540">
    <property type="entry name" value="P-loop containing nucleoside triphosphate hydrolases"/>
    <property type="match status" value="1"/>
</dbReference>
<keyword evidence="7" id="KW-1278">Translocase</keyword>
<evidence type="ECO:0000313" key="11">
    <source>
        <dbReference type="Proteomes" id="UP001320715"/>
    </source>
</evidence>
<comment type="caution">
    <text evidence="10">The sequence shown here is derived from an EMBL/GenBank/DDBJ whole genome shotgun (WGS) entry which is preliminary data.</text>
</comment>
<sequence length="247" mass="25850">MTQEPAIAFEDVAFGIGDLSAAFSFERAAGSVTAILGPSGAGKSTLLNLAAGFLTPSAGRIGLNGKDVTRLAPSERGVSMVFQDNNLFAHLDIRTNIGLGLDPALRLDRTAWSQVDHALDRVGLGGFGKRMPATLSGGEQQRVALARAFVRRRPVLLLDEPFDGLGPGLAADMLDLMLEIRAEVGATVLMVTHDPDEASAAADQILFIARGRIAADAPAAGFFDRADLPDLLAYLGNGAKRRGGATI</sequence>
<evidence type="ECO:0000313" key="10">
    <source>
        <dbReference type="EMBL" id="MCO6408553.1"/>
    </source>
</evidence>
<accession>A0ABT1CQX0</accession>
<keyword evidence="5" id="KW-0547">Nucleotide-binding</keyword>
<dbReference type="GO" id="GO:0005524">
    <property type="term" value="F:ATP binding"/>
    <property type="evidence" value="ECO:0007669"/>
    <property type="project" value="UniProtKB-KW"/>
</dbReference>
<dbReference type="PROSITE" id="PS50893">
    <property type="entry name" value="ABC_TRANSPORTER_2"/>
    <property type="match status" value="1"/>
</dbReference>
<dbReference type="InterPro" id="IPR017871">
    <property type="entry name" value="ABC_transporter-like_CS"/>
</dbReference>
<evidence type="ECO:0000256" key="2">
    <source>
        <dbReference type="ARBA" id="ARBA00022448"/>
    </source>
</evidence>
<keyword evidence="3" id="KW-1003">Cell membrane</keyword>
<evidence type="ECO:0000256" key="6">
    <source>
        <dbReference type="ARBA" id="ARBA00022840"/>
    </source>
</evidence>
<dbReference type="InterPro" id="IPR003593">
    <property type="entry name" value="AAA+_ATPase"/>
</dbReference>
<evidence type="ECO:0000256" key="1">
    <source>
        <dbReference type="ARBA" id="ARBA00005417"/>
    </source>
</evidence>
<evidence type="ECO:0000256" key="3">
    <source>
        <dbReference type="ARBA" id="ARBA00022475"/>
    </source>
</evidence>
<dbReference type="InterPro" id="IPR003439">
    <property type="entry name" value="ABC_transporter-like_ATP-bd"/>
</dbReference>
<name>A0ABT1CQX0_9HYPH</name>
<organism evidence="10 11">
    <name type="scientific">Hoeflea alexandrii</name>
    <dbReference type="NCBI Taxonomy" id="288436"/>
    <lineage>
        <taxon>Bacteria</taxon>
        <taxon>Pseudomonadati</taxon>
        <taxon>Pseudomonadota</taxon>
        <taxon>Alphaproteobacteria</taxon>
        <taxon>Hyphomicrobiales</taxon>
        <taxon>Rhizobiaceae</taxon>
        <taxon>Hoeflea</taxon>
    </lineage>
</organism>
<evidence type="ECO:0000256" key="4">
    <source>
        <dbReference type="ARBA" id="ARBA00022519"/>
    </source>
</evidence>
<keyword evidence="6 10" id="KW-0067">ATP-binding</keyword>
<feature type="domain" description="ABC transporter" evidence="9">
    <location>
        <begin position="2"/>
        <end position="235"/>
    </location>
</feature>
<dbReference type="InterPro" id="IPR027417">
    <property type="entry name" value="P-loop_NTPase"/>
</dbReference>
<proteinExistence type="inferred from homology"/>
<dbReference type="Pfam" id="PF00005">
    <property type="entry name" value="ABC_tran"/>
    <property type="match status" value="1"/>
</dbReference>
<comment type="similarity">
    <text evidence="1">Belongs to the ABC transporter superfamily.</text>
</comment>
<gene>
    <name evidence="10" type="ORF">GTW23_10245</name>
</gene>
<keyword evidence="11" id="KW-1185">Reference proteome</keyword>
<evidence type="ECO:0000256" key="8">
    <source>
        <dbReference type="ARBA" id="ARBA00023136"/>
    </source>
</evidence>
<dbReference type="Proteomes" id="UP001320715">
    <property type="component" value="Unassembled WGS sequence"/>
</dbReference>
<keyword evidence="2" id="KW-0813">Transport</keyword>
<keyword evidence="4" id="KW-0997">Cell inner membrane</keyword>
<keyword evidence="8" id="KW-0472">Membrane</keyword>
<dbReference type="Gene3D" id="3.40.50.300">
    <property type="entry name" value="P-loop containing nucleotide triphosphate hydrolases"/>
    <property type="match status" value="1"/>
</dbReference>
<protein>
    <submittedName>
        <fullName evidence="10">ATP-binding cassette domain-containing protein</fullName>
    </submittedName>
</protein>
<dbReference type="InterPro" id="IPR050093">
    <property type="entry name" value="ABC_SmlMolc_Importer"/>
</dbReference>
<dbReference type="EMBL" id="JAAAML010000002">
    <property type="protein sequence ID" value="MCO6408553.1"/>
    <property type="molecule type" value="Genomic_DNA"/>
</dbReference>
<dbReference type="PANTHER" id="PTHR42781">
    <property type="entry name" value="SPERMIDINE/PUTRESCINE IMPORT ATP-BINDING PROTEIN POTA"/>
    <property type="match status" value="1"/>
</dbReference>
<evidence type="ECO:0000259" key="9">
    <source>
        <dbReference type="PROSITE" id="PS50893"/>
    </source>
</evidence>
<dbReference type="PROSITE" id="PS00211">
    <property type="entry name" value="ABC_TRANSPORTER_1"/>
    <property type="match status" value="1"/>
</dbReference>
<dbReference type="SMART" id="SM00382">
    <property type="entry name" value="AAA"/>
    <property type="match status" value="1"/>
</dbReference>